<feature type="transmembrane region" description="Helical" evidence="2">
    <location>
        <begin position="94"/>
        <end position="116"/>
    </location>
</feature>
<keyword evidence="2" id="KW-1133">Transmembrane helix</keyword>
<dbReference type="Proteomes" id="UP000605568">
    <property type="component" value="Unassembled WGS sequence"/>
</dbReference>
<dbReference type="RefSeq" id="WP_191300173.1">
    <property type="nucleotide sequence ID" value="NZ_BNAR01000006.1"/>
</dbReference>
<keyword evidence="2" id="KW-0472">Membrane</keyword>
<feature type="region of interest" description="Disordered" evidence="1">
    <location>
        <begin position="48"/>
        <end position="75"/>
    </location>
</feature>
<dbReference type="EMBL" id="BNAR01000006">
    <property type="protein sequence ID" value="GHH44020.1"/>
    <property type="molecule type" value="Genomic_DNA"/>
</dbReference>
<accession>A0ABQ3MHK9</accession>
<gene>
    <name evidence="3" type="ORF">GCM10017774_42760</name>
</gene>
<name>A0ABQ3MHK9_9PSEU</name>
<sequence>MTLLDRKAVRIAASTESEIRRADAAATRSLEAQRAEIELARERAADERAERLARNEDRRADRARKHAESQERKAERLVRAEQRRVQRAAWSARVTGWLADRVIVVPIVLAMVGAWWGQFQLFSQRLGWPAPLAAAAATGIECIGFVCGRLAHVARQPVEVAGGVAVTRDDSAWVERLVMWLVVGYAAGSNWAHSGDPTVGVLSIVGVAVWETRERRAHRQALAVAGRLPARRPRFGAVRWVRYPMWTWRAWSVALRHGLTDATDALAAADRETTEQRARRTANKALGWRARRRFGRVVAARLKATDEERRRAAEQVIREAEQVTGAAALLFGPETLRQRATDAAGPRPTSDNTADDREDEGRGWSRRFGWLRVAGRGDGEAAESADSEPVVIDGVDITDLMPAARQAATELGDRLSRDALCDALRAAGLSVGGKRRKAVYDAVLAERDRAA</sequence>
<keyword evidence="4" id="KW-1185">Reference proteome</keyword>
<evidence type="ECO:0000256" key="1">
    <source>
        <dbReference type="SAM" id="MobiDB-lite"/>
    </source>
</evidence>
<organism evidence="3 4">
    <name type="scientific">Lentzea cavernae</name>
    <dbReference type="NCBI Taxonomy" id="2020703"/>
    <lineage>
        <taxon>Bacteria</taxon>
        <taxon>Bacillati</taxon>
        <taxon>Actinomycetota</taxon>
        <taxon>Actinomycetes</taxon>
        <taxon>Pseudonocardiales</taxon>
        <taxon>Pseudonocardiaceae</taxon>
        <taxon>Lentzea</taxon>
    </lineage>
</organism>
<comment type="caution">
    <text evidence="3">The sequence shown here is derived from an EMBL/GenBank/DDBJ whole genome shotgun (WGS) entry which is preliminary data.</text>
</comment>
<keyword evidence="2" id="KW-0812">Transmembrane</keyword>
<protein>
    <recommendedName>
        <fullName evidence="5">SAP domain-containing protein</fullName>
    </recommendedName>
</protein>
<evidence type="ECO:0000256" key="2">
    <source>
        <dbReference type="SAM" id="Phobius"/>
    </source>
</evidence>
<feature type="region of interest" description="Disordered" evidence="1">
    <location>
        <begin position="338"/>
        <end position="361"/>
    </location>
</feature>
<proteinExistence type="predicted"/>
<evidence type="ECO:0008006" key="5">
    <source>
        <dbReference type="Google" id="ProtNLM"/>
    </source>
</evidence>
<evidence type="ECO:0000313" key="3">
    <source>
        <dbReference type="EMBL" id="GHH44020.1"/>
    </source>
</evidence>
<evidence type="ECO:0000313" key="4">
    <source>
        <dbReference type="Proteomes" id="UP000605568"/>
    </source>
</evidence>
<reference evidence="4" key="1">
    <citation type="journal article" date="2019" name="Int. J. Syst. Evol. Microbiol.">
        <title>The Global Catalogue of Microorganisms (GCM) 10K type strain sequencing project: providing services to taxonomists for standard genome sequencing and annotation.</title>
        <authorList>
            <consortium name="The Broad Institute Genomics Platform"/>
            <consortium name="The Broad Institute Genome Sequencing Center for Infectious Disease"/>
            <person name="Wu L."/>
            <person name="Ma J."/>
        </authorList>
    </citation>
    <scope>NUCLEOTIDE SEQUENCE [LARGE SCALE GENOMIC DNA]</scope>
    <source>
        <strain evidence="4">CGMCC 4.7367</strain>
    </source>
</reference>